<dbReference type="VEuPathDB" id="FungiDB:BLGHR1_12750"/>
<gene>
    <name evidence="1" type="ORF">BLGHR1_12750</name>
</gene>
<dbReference type="EMBL" id="UNSH01000041">
    <property type="protein sequence ID" value="SZF01973.1"/>
    <property type="molecule type" value="Genomic_DNA"/>
</dbReference>
<feature type="non-terminal residue" evidence="1">
    <location>
        <position position="1"/>
    </location>
</feature>
<proteinExistence type="predicted"/>
<organism evidence="1 2">
    <name type="scientific">Blumeria hordei</name>
    <name type="common">Barley powdery mildew</name>
    <name type="synonym">Blumeria graminis f. sp. hordei</name>
    <dbReference type="NCBI Taxonomy" id="2867405"/>
    <lineage>
        <taxon>Eukaryota</taxon>
        <taxon>Fungi</taxon>
        <taxon>Dikarya</taxon>
        <taxon>Ascomycota</taxon>
        <taxon>Pezizomycotina</taxon>
        <taxon>Leotiomycetes</taxon>
        <taxon>Erysiphales</taxon>
        <taxon>Erysiphaceae</taxon>
        <taxon>Blumeria</taxon>
    </lineage>
</organism>
<protein>
    <submittedName>
        <fullName evidence="1">Uncharacterized protein</fullName>
    </submittedName>
</protein>
<reference evidence="1 2" key="1">
    <citation type="submission" date="2017-11" db="EMBL/GenBank/DDBJ databases">
        <authorList>
            <person name="Kracher B."/>
        </authorList>
    </citation>
    <scope>NUCLEOTIDE SEQUENCE [LARGE SCALE GENOMIC DNA]</scope>
    <source>
        <strain evidence="1 2">RACE1</strain>
    </source>
</reference>
<accession>A0A383UNT1</accession>
<sequence>GISLLRKPLSTKPGASSGLVPVLWKISTLHSSLQGDLSFYPYANPMAKSHSSEFNISNPRLITQVSYSRTL</sequence>
<evidence type="ECO:0000313" key="2">
    <source>
        <dbReference type="Proteomes" id="UP000275772"/>
    </source>
</evidence>
<feature type="non-terminal residue" evidence="1">
    <location>
        <position position="71"/>
    </location>
</feature>
<evidence type="ECO:0000313" key="1">
    <source>
        <dbReference type="EMBL" id="SZF01973.1"/>
    </source>
</evidence>
<dbReference type="Proteomes" id="UP000275772">
    <property type="component" value="Unassembled WGS sequence"/>
</dbReference>
<dbReference type="AlphaFoldDB" id="A0A383UNT1"/>
<name>A0A383UNT1_BLUHO</name>